<name>Q5Y1A1_9ZZZZ</name>
<evidence type="ECO:0000313" key="1">
    <source>
        <dbReference type="EMBL" id="AAU84572.1"/>
    </source>
</evidence>
<reference evidence="1" key="1">
    <citation type="journal article" date="2005" name="Environ. Microbiol.">
        <title>Potential photosynthesis gene recombination between Prochlorococcus and Synechococcus via viral intermediates.</title>
        <authorList>
            <person name="Zeidner G."/>
            <person name="Bielawski J.P."/>
            <person name="Shmoish M."/>
            <person name="Scanlan D.J."/>
            <person name="Sabehi G."/>
            <person name="Beja O."/>
        </authorList>
    </citation>
    <scope>NUCLEOTIDE SEQUENCE</scope>
    <source>
        <strain evidence="1">3</strain>
    </source>
</reference>
<organism evidence="1">
    <name type="scientific">uncultured organism BAC21E04</name>
    <dbReference type="NCBI Taxonomy" id="382346"/>
    <lineage>
        <taxon>unclassified sequences</taxon>
        <taxon>environmental samples</taxon>
    </lineage>
</organism>
<proteinExistence type="predicted"/>
<dbReference type="EMBL" id="AY713441">
    <property type="protein sequence ID" value="AAU84572.1"/>
    <property type="molecule type" value="Genomic_DNA"/>
</dbReference>
<protein>
    <submittedName>
        <fullName evidence="1">Uncharacterized protein</fullName>
    </submittedName>
</protein>
<accession>Q5Y1A1</accession>
<sequence>MGYTTKEIAQACITYIVSMCNSHHKDRLDVLEHVADLVSKDISLLKHSDPARNR</sequence>
<dbReference type="AlphaFoldDB" id="Q5Y1A1"/>